<feature type="region of interest" description="Disordered" evidence="7">
    <location>
        <begin position="100"/>
        <end position="119"/>
    </location>
</feature>
<dbReference type="SMART" id="SM00257">
    <property type="entry name" value="LysM"/>
    <property type="match status" value="1"/>
</dbReference>
<keyword evidence="4" id="KW-0677">Repeat</keyword>
<dbReference type="Pfam" id="PF00877">
    <property type="entry name" value="NLPC_P60"/>
    <property type="match status" value="1"/>
</dbReference>
<accession>A0ABW3TWF9</accession>
<keyword evidence="6" id="KW-0788">Thiol protease</keyword>
<evidence type="ECO:0000256" key="4">
    <source>
        <dbReference type="ARBA" id="ARBA00022737"/>
    </source>
</evidence>
<proteinExistence type="inferred from homology"/>
<feature type="compositionally biased region" description="Polar residues" evidence="7">
    <location>
        <begin position="100"/>
        <end position="111"/>
    </location>
</feature>
<evidence type="ECO:0000256" key="6">
    <source>
        <dbReference type="ARBA" id="ARBA00022807"/>
    </source>
</evidence>
<evidence type="ECO:0000256" key="1">
    <source>
        <dbReference type="ARBA" id="ARBA00007074"/>
    </source>
</evidence>
<dbReference type="InterPro" id="IPR038765">
    <property type="entry name" value="Papain-like_cys_pep_sf"/>
</dbReference>
<dbReference type="InterPro" id="IPR036779">
    <property type="entry name" value="LysM_dom_sf"/>
</dbReference>
<keyword evidence="2" id="KW-0645">Protease</keyword>
<dbReference type="SUPFAM" id="SSF54106">
    <property type="entry name" value="LysM domain"/>
    <property type="match status" value="1"/>
</dbReference>
<dbReference type="Proteomes" id="UP001597231">
    <property type="component" value="Unassembled WGS sequence"/>
</dbReference>
<dbReference type="InterPro" id="IPR051202">
    <property type="entry name" value="Peptidase_C40"/>
</dbReference>
<feature type="domain" description="LysM" evidence="9">
    <location>
        <begin position="27"/>
        <end position="70"/>
    </location>
</feature>
<name>A0ABW3TWF9_9BACL</name>
<feature type="signal peptide" evidence="8">
    <location>
        <begin position="1"/>
        <end position="25"/>
    </location>
</feature>
<sequence>MKKKVFSVMATAALATFIATGTAKAASEYVVKQNDTLWKIASLHKLTVDELKELNGLKTDDIKIDQKLIVDKNASTKPPQSSKQTINNSDKQNIHHSVSVQKQTSSTNSFKPVTKPDNPVSLSTSAEKVLQSAAEISLPLIDTPYLWAGVTPEGFDCSGFIYYVFINAGLDLPRLDTIGMYTNSFTVDEPVPGDLVFFENTYRSGISHAGIYLGEGQFIHAGTKKVEIAALDAVYWKDKFVGYKRFNQLQTYK</sequence>
<dbReference type="PROSITE" id="PS51935">
    <property type="entry name" value="NLPC_P60"/>
    <property type="match status" value="1"/>
</dbReference>
<feature type="domain" description="NlpC/P60" evidence="10">
    <location>
        <begin position="123"/>
        <end position="247"/>
    </location>
</feature>
<evidence type="ECO:0000256" key="7">
    <source>
        <dbReference type="SAM" id="MobiDB-lite"/>
    </source>
</evidence>
<comment type="similarity">
    <text evidence="1">Belongs to the peptidase C40 family.</text>
</comment>
<dbReference type="Pfam" id="PF01476">
    <property type="entry name" value="LysM"/>
    <property type="match status" value="1"/>
</dbReference>
<keyword evidence="12" id="KW-1185">Reference proteome</keyword>
<dbReference type="SUPFAM" id="SSF54001">
    <property type="entry name" value="Cysteine proteinases"/>
    <property type="match status" value="1"/>
</dbReference>
<comment type="caution">
    <text evidence="11">The sequence shown here is derived from an EMBL/GenBank/DDBJ whole genome shotgun (WGS) entry which is preliminary data.</text>
</comment>
<evidence type="ECO:0000256" key="3">
    <source>
        <dbReference type="ARBA" id="ARBA00022729"/>
    </source>
</evidence>
<dbReference type="PANTHER" id="PTHR47053">
    <property type="entry name" value="MUREIN DD-ENDOPEPTIDASE MEPH-RELATED"/>
    <property type="match status" value="1"/>
</dbReference>
<gene>
    <name evidence="11" type="ORF">ACFQ38_06370</name>
</gene>
<evidence type="ECO:0000256" key="2">
    <source>
        <dbReference type="ARBA" id="ARBA00022670"/>
    </source>
</evidence>
<keyword evidence="3 8" id="KW-0732">Signal</keyword>
<feature type="region of interest" description="Disordered" evidence="7">
    <location>
        <begin position="74"/>
        <end position="93"/>
    </location>
</feature>
<organism evidence="11 12">
    <name type="scientific">Sporosarcina contaminans</name>
    <dbReference type="NCBI Taxonomy" id="633403"/>
    <lineage>
        <taxon>Bacteria</taxon>
        <taxon>Bacillati</taxon>
        <taxon>Bacillota</taxon>
        <taxon>Bacilli</taxon>
        <taxon>Bacillales</taxon>
        <taxon>Caryophanaceae</taxon>
        <taxon>Sporosarcina</taxon>
    </lineage>
</organism>
<dbReference type="RefSeq" id="WP_381480100.1">
    <property type="nucleotide sequence ID" value="NZ_JBHTLT010000029.1"/>
</dbReference>
<keyword evidence="5" id="KW-0378">Hydrolase</keyword>
<reference evidence="12" key="1">
    <citation type="journal article" date="2019" name="Int. J. Syst. Evol. Microbiol.">
        <title>The Global Catalogue of Microorganisms (GCM) 10K type strain sequencing project: providing services to taxonomists for standard genome sequencing and annotation.</title>
        <authorList>
            <consortium name="The Broad Institute Genomics Platform"/>
            <consortium name="The Broad Institute Genome Sequencing Center for Infectious Disease"/>
            <person name="Wu L."/>
            <person name="Ma J."/>
        </authorList>
    </citation>
    <scope>NUCLEOTIDE SEQUENCE [LARGE SCALE GENOMIC DNA]</scope>
    <source>
        <strain evidence="12">CCUG 53915</strain>
    </source>
</reference>
<protein>
    <submittedName>
        <fullName evidence="11">NlpC/P60 family protein</fullName>
    </submittedName>
</protein>
<evidence type="ECO:0000259" key="10">
    <source>
        <dbReference type="PROSITE" id="PS51935"/>
    </source>
</evidence>
<dbReference type="Gene3D" id="3.10.350.10">
    <property type="entry name" value="LysM domain"/>
    <property type="match status" value="1"/>
</dbReference>
<dbReference type="InterPro" id="IPR018392">
    <property type="entry name" value="LysM"/>
</dbReference>
<dbReference type="Gene3D" id="3.90.1720.10">
    <property type="entry name" value="endopeptidase domain like (from Nostoc punctiforme)"/>
    <property type="match status" value="1"/>
</dbReference>
<dbReference type="InterPro" id="IPR000064">
    <property type="entry name" value="NLP_P60_dom"/>
</dbReference>
<evidence type="ECO:0000256" key="8">
    <source>
        <dbReference type="SAM" id="SignalP"/>
    </source>
</evidence>
<dbReference type="CDD" id="cd00118">
    <property type="entry name" value="LysM"/>
    <property type="match status" value="1"/>
</dbReference>
<evidence type="ECO:0000313" key="11">
    <source>
        <dbReference type="EMBL" id="MFD1204737.1"/>
    </source>
</evidence>
<evidence type="ECO:0000256" key="5">
    <source>
        <dbReference type="ARBA" id="ARBA00022801"/>
    </source>
</evidence>
<evidence type="ECO:0000313" key="12">
    <source>
        <dbReference type="Proteomes" id="UP001597231"/>
    </source>
</evidence>
<dbReference type="EMBL" id="JBHTLT010000029">
    <property type="protein sequence ID" value="MFD1204737.1"/>
    <property type="molecule type" value="Genomic_DNA"/>
</dbReference>
<feature type="chain" id="PRO_5045929399" evidence="8">
    <location>
        <begin position="26"/>
        <end position="253"/>
    </location>
</feature>
<dbReference type="PROSITE" id="PS51782">
    <property type="entry name" value="LYSM"/>
    <property type="match status" value="1"/>
</dbReference>
<dbReference type="PANTHER" id="PTHR47053:SF1">
    <property type="entry name" value="MUREIN DD-ENDOPEPTIDASE MEPH-RELATED"/>
    <property type="match status" value="1"/>
</dbReference>
<evidence type="ECO:0000259" key="9">
    <source>
        <dbReference type="PROSITE" id="PS51782"/>
    </source>
</evidence>